<reference evidence="1" key="1">
    <citation type="journal article" date="2022" name="bioRxiv">
        <title>Sequencing and chromosome-scale assembly of the giantPleurodeles waltlgenome.</title>
        <authorList>
            <person name="Brown T."/>
            <person name="Elewa A."/>
            <person name="Iarovenko S."/>
            <person name="Subramanian E."/>
            <person name="Araus A.J."/>
            <person name="Petzold A."/>
            <person name="Susuki M."/>
            <person name="Suzuki K.-i.T."/>
            <person name="Hayashi T."/>
            <person name="Toyoda A."/>
            <person name="Oliveira C."/>
            <person name="Osipova E."/>
            <person name="Leigh N.D."/>
            <person name="Simon A."/>
            <person name="Yun M.H."/>
        </authorList>
    </citation>
    <scope>NUCLEOTIDE SEQUENCE</scope>
    <source>
        <strain evidence="1">20211129_DDA</strain>
        <tissue evidence="1">Liver</tissue>
    </source>
</reference>
<gene>
    <name evidence="1" type="ORF">NDU88_006092</name>
</gene>
<name>A0AAV7TYH3_PLEWA</name>
<dbReference type="Proteomes" id="UP001066276">
    <property type="component" value="Chromosome 3_2"/>
</dbReference>
<keyword evidence="2" id="KW-1185">Reference proteome</keyword>
<dbReference type="EMBL" id="JANPWB010000006">
    <property type="protein sequence ID" value="KAJ1180879.1"/>
    <property type="molecule type" value="Genomic_DNA"/>
</dbReference>
<accession>A0AAV7TYH3</accession>
<sequence length="143" mass="15257">CVTVGLFYAEGNIVCLLNNLFYSTSIGTKFGSQNSFLATQILVTNSPKFLCEYLWSLPEKSSQLPFSLLPNRLMTTPLQNSRSKGAHYVIGCPTTGPAMTRGGCHMPAASPQLYYNVPAGLTGGQSSGKSATVLISGSQGQYH</sequence>
<organism evidence="1 2">
    <name type="scientific">Pleurodeles waltl</name>
    <name type="common">Iberian ribbed newt</name>
    <dbReference type="NCBI Taxonomy" id="8319"/>
    <lineage>
        <taxon>Eukaryota</taxon>
        <taxon>Metazoa</taxon>
        <taxon>Chordata</taxon>
        <taxon>Craniata</taxon>
        <taxon>Vertebrata</taxon>
        <taxon>Euteleostomi</taxon>
        <taxon>Amphibia</taxon>
        <taxon>Batrachia</taxon>
        <taxon>Caudata</taxon>
        <taxon>Salamandroidea</taxon>
        <taxon>Salamandridae</taxon>
        <taxon>Pleurodelinae</taxon>
        <taxon>Pleurodeles</taxon>
    </lineage>
</organism>
<evidence type="ECO:0000313" key="2">
    <source>
        <dbReference type="Proteomes" id="UP001066276"/>
    </source>
</evidence>
<feature type="non-terminal residue" evidence="1">
    <location>
        <position position="1"/>
    </location>
</feature>
<comment type="caution">
    <text evidence="1">The sequence shown here is derived from an EMBL/GenBank/DDBJ whole genome shotgun (WGS) entry which is preliminary data.</text>
</comment>
<proteinExistence type="predicted"/>
<evidence type="ECO:0000313" key="1">
    <source>
        <dbReference type="EMBL" id="KAJ1180879.1"/>
    </source>
</evidence>
<dbReference type="AlphaFoldDB" id="A0AAV7TYH3"/>
<feature type="non-terminal residue" evidence="1">
    <location>
        <position position="143"/>
    </location>
</feature>
<protein>
    <submittedName>
        <fullName evidence="1">Uncharacterized protein</fullName>
    </submittedName>
</protein>